<dbReference type="Pfam" id="PF04203">
    <property type="entry name" value="Sortase"/>
    <property type="match status" value="1"/>
</dbReference>
<keyword evidence="2" id="KW-0812">Transmembrane</keyword>
<reference evidence="3 4" key="1">
    <citation type="journal article" date="2016" name="Nat. Commun.">
        <title>Thousands of microbial genomes shed light on interconnected biogeochemical processes in an aquifer system.</title>
        <authorList>
            <person name="Anantharaman K."/>
            <person name="Brown C.T."/>
            <person name="Hug L.A."/>
            <person name="Sharon I."/>
            <person name="Castelle C.J."/>
            <person name="Probst A.J."/>
            <person name="Thomas B.C."/>
            <person name="Singh A."/>
            <person name="Wilkins M.J."/>
            <person name="Karaoz U."/>
            <person name="Brodie E.L."/>
            <person name="Williams K.H."/>
            <person name="Hubbard S.S."/>
            <person name="Banfield J.F."/>
        </authorList>
    </citation>
    <scope>NUCLEOTIDE SEQUENCE [LARGE SCALE GENOMIC DNA]</scope>
</reference>
<organism evidence="3 4">
    <name type="scientific">Candidatus Blackburnbacteria bacterium RIFCSPLOWO2_01_FULL_40_20</name>
    <dbReference type="NCBI Taxonomy" id="1797519"/>
    <lineage>
        <taxon>Bacteria</taxon>
        <taxon>Candidatus Blackburniibacteriota</taxon>
    </lineage>
</organism>
<feature type="transmembrane region" description="Helical" evidence="2">
    <location>
        <begin position="20"/>
        <end position="38"/>
    </location>
</feature>
<protein>
    <recommendedName>
        <fullName evidence="5">Sortase</fullName>
    </recommendedName>
</protein>
<keyword evidence="1" id="KW-0378">Hydrolase</keyword>
<evidence type="ECO:0000313" key="3">
    <source>
        <dbReference type="EMBL" id="OGY13937.1"/>
    </source>
</evidence>
<dbReference type="CDD" id="cd05830">
    <property type="entry name" value="Sortase_E"/>
    <property type="match status" value="1"/>
</dbReference>
<dbReference type="InterPro" id="IPR042003">
    <property type="entry name" value="Sortase_E"/>
</dbReference>
<comment type="caution">
    <text evidence="3">The sequence shown here is derived from an EMBL/GenBank/DDBJ whole genome shotgun (WGS) entry which is preliminary data.</text>
</comment>
<dbReference type="SUPFAM" id="SSF63817">
    <property type="entry name" value="Sortase"/>
    <property type="match status" value="1"/>
</dbReference>
<sequence length="263" mass="29411">MFRKQGLIYDYKWGRLEGEVVFGVRAIVITELVLPLIQPASRHIGSALIVVGLAGFIFTFAPVATSEISYRWNSFVGTGLRQEKADEALIERARAEEQEKEQTQILAQELGVPNSYFSIYIPKINAKAQVVENVDPYDSKAYLKALSQGVAHAAGSVFPGMPGGTYLFAHSSAPAWQSAKYNTVFYLLKQLNPKTQTYEGDDIYVFFLDKLHKYKVVEKQIVGPNDVSWLKDVKQGPERLILQTCWPPGTSLKRLIVVAEPVK</sequence>
<evidence type="ECO:0000313" key="4">
    <source>
        <dbReference type="Proteomes" id="UP000178659"/>
    </source>
</evidence>
<evidence type="ECO:0008006" key="5">
    <source>
        <dbReference type="Google" id="ProtNLM"/>
    </source>
</evidence>
<keyword evidence="2" id="KW-1133">Transmembrane helix</keyword>
<evidence type="ECO:0000256" key="1">
    <source>
        <dbReference type="ARBA" id="ARBA00022801"/>
    </source>
</evidence>
<dbReference type="GO" id="GO:0016787">
    <property type="term" value="F:hydrolase activity"/>
    <property type="evidence" value="ECO:0007669"/>
    <property type="project" value="UniProtKB-KW"/>
</dbReference>
<dbReference type="EMBL" id="MHCC01000006">
    <property type="protein sequence ID" value="OGY13937.1"/>
    <property type="molecule type" value="Genomic_DNA"/>
</dbReference>
<feature type="transmembrane region" description="Helical" evidence="2">
    <location>
        <begin position="44"/>
        <end position="64"/>
    </location>
</feature>
<proteinExistence type="predicted"/>
<accession>A0A1G1VF25</accession>
<dbReference type="Gene3D" id="2.40.260.10">
    <property type="entry name" value="Sortase"/>
    <property type="match status" value="1"/>
</dbReference>
<gene>
    <name evidence="3" type="ORF">A3A77_04030</name>
</gene>
<evidence type="ECO:0000256" key="2">
    <source>
        <dbReference type="SAM" id="Phobius"/>
    </source>
</evidence>
<dbReference type="AlphaFoldDB" id="A0A1G1VF25"/>
<dbReference type="InterPro" id="IPR005754">
    <property type="entry name" value="Sortase"/>
</dbReference>
<name>A0A1G1VF25_9BACT</name>
<dbReference type="InterPro" id="IPR023365">
    <property type="entry name" value="Sortase_dom-sf"/>
</dbReference>
<keyword evidence="2" id="KW-0472">Membrane</keyword>
<dbReference type="Proteomes" id="UP000178659">
    <property type="component" value="Unassembled WGS sequence"/>
</dbReference>